<gene>
    <name evidence="2" type="ORF">AVDCRST_MAG02-4197</name>
</gene>
<evidence type="ECO:0000256" key="1">
    <source>
        <dbReference type="SAM" id="MobiDB-lite"/>
    </source>
</evidence>
<organism evidence="2">
    <name type="scientific">uncultured Rubrobacteraceae bacterium</name>
    <dbReference type="NCBI Taxonomy" id="349277"/>
    <lineage>
        <taxon>Bacteria</taxon>
        <taxon>Bacillati</taxon>
        <taxon>Actinomycetota</taxon>
        <taxon>Rubrobacteria</taxon>
        <taxon>Rubrobacterales</taxon>
        <taxon>Rubrobacteraceae</taxon>
        <taxon>environmental samples</taxon>
    </lineage>
</organism>
<dbReference type="EMBL" id="CADCVH010000117">
    <property type="protein sequence ID" value="CAA9476973.1"/>
    <property type="molecule type" value="Genomic_DNA"/>
</dbReference>
<evidence type="ECO:0000313" key="2">
    <source>
        <dbReference type="EMBL" id="CAA9476973.1"/>
    </source>
</evidence>
<feature type="region of interest" description="Disordered" evidence="1">
    <location>
        <begin position="1"/>
        <end position="73"/>
    </location>
</feature>
<sequence>ERRHPEAYDIHPLDGHRVRPREPAGREVHQRTRGARRARRRQGGAAPGVVLARLHDSGLVRHPPGHRQPLGGL</sequence>
<protein>
    <submittedName>
        <fullName evidence="2">Uncharacterized protein</fullName>
    </submittedName>
</protein>
<dbReference type="AlphaFoldDB" id="A0A6J4RVH7"/>
<reference evidence="2" key="1">
    <citation type="submission" date="2020-02" db="EMBL/GenBank/DDBJ databases">
        <authorList>
            <person name="Meier V. D."/>
        </authorList>
    </citation>
    <scope>NUCLEOTIDE SEQUENCE</scope>
    <source>
        <strain evidence="2">AVDCRST_MAG02</strain>
    </source>
</reference>
<accession>A0A6J4RVH7</accession>
<name>A0A6J4RVH7_9ACTN</name>
<proteinExistence type="predicted"/>
<feature type="compositionally biased region" description="Basic residues" evidence="1">
    <location>
        <begin position="31"/>
        <end position="42"/>
    </location>
</feature>
<feature type="compositionally biased region" description="Basic and acidic residues" evidence="1">
    <location>
        <begin position="1"/>
        <end position="30"/>
    </location>
</feature>
<feature type="non-terminal residue" evidence="2">
    <location>
        <position position="73"/>
    </location>
</feature>
<feature type="non-terminal residue" evidence="2">
    <location>
        <position position="1"/>
    </location>
</feature>